<feature type="region of interest" description="Disordered" evidence="2">
    <location>
        <begin position="503"/>
        <end position="539"/>
    </location>
</feature>
<keyword evidence="1" id="KW-0175">Coiled coil</keyword>
<dbReference type="Pfam" id="PF15456">
    <property type="entry name" value="Uds1"/>
    <property type="match status" value="1"/>
</dbReference>
<feature type="compositionally biased region" description="Basic and acidic residues" evidence="2">
    <location>
        <begin position="637"/>
        <end position="646"/>
    </location>
</feature>
<evidence type="ECO:0000256" key="1">
    <source>
        <dbReference type="SAM" id="Coils"/>
    </source>
</evidence>
<feature type="region of interest" description="Disordered" evidence="2">
    <location>
        <begin position="163"/>
        <end position="197"/>
    </location>
</feature>
<reference evidence="5" key="1">
    <citation type="submission" date="2014-10" db="EMBL/GenBank/DDBJ databases">
        <authorList>
            <person name="King R."/>
        </authorList>
    </citation>
    <scope>NUCLEOTIDE SEQUENCE [LARGE SCALE GENOMIC DNA]</scope>
    <source>
        <strain evidence="5">A3/5</strain>
    </source>
</reference>
<evidence type="ECO:0000259" key="3">
    <source>
        <dbReference type="Pfam" id="PF15456"/>
    </source>
</evidence>
<feature type="compositionally biased region" description="Polar residues" evidence="2">
    <location>
        <begin position="228"/>
        <end position="280"/>
    </location>
</feature>
<feature type="coiled-coil region" evidence="1">
    <location>
        <begin position="447"/>
        <end position="481"/>
    </location>
</feature>
<dbReference type="GeneID" id="37255265"/>
<sequence length="695" mass="77125">MAHIAKCLVDIDTTYITNKTSHLFSDLKTSPNPQNEKPFTWRMQQSDSSKKYQLFPKEKRLPVLNSNKGIDSEKATMAPAASSNEKTDFQTGLNGLKKRLNQHSLARRRKISVPEVGPMTTVQEMPMDSPTIPGRPPFHERSISAPGNSCRDYSFTDTFLFASSDDEGPDPQLSKKVKAEPISRTATPTSPRHLAPLVIPRHGGQSPLLRRQQSLNCFPVGNEPIRQGRSNGSSPQSRCAFTPTSSMPDLTTPRSATTGSITPTPVSAPLTETRTESPQLSDGRYTPPIASNESVRGGHRRGGSESSVMMDRGRPRKRRDPRTTNGQIIQRPESKRGQSTEKTAFEQLPVGVKHTDASRELRQPELALLQKQAYEQVSRFEVLRAEDVEALSKELRHLDEKTEYLRRTYTALRSGRKNLHSRICQYLRSPRVAKFSNESMLKQEEALTELDASIDDWVNKLEQAENRRTRVRQKLLEHLAAAACLPIWGSTLIQEPQMTGTSASGINYISTPPRSPSKESPISPHNTSSSPSPHRAMAQVPSTIVEQPVIEEQAMKESDDRAMSPTSLKRSDVESIRIYAGDDVYSLLADVEDEITKMSKQVVREPTPPTDAKETNRIAVHRQRSHELLNGLSTENHSTKRRDVSEGRAVSPLATSPTPVTTTNTTTTTTTTTSAEQNVPPADGLPLLANVVYRP</sequence>
<dbReference type="RefSeq" id="XP_025590829.1">
    <property type="nucleotide sequence ID" value="XM_025731845.2"/>
</dbReference>
<feature type="region of interest" description="Disordered" evidence="2">
    <location>
        <begin position="221"/>
        <end position="348"/>
    </location>
</feature>
<organism evidence="4 5">
    <name type="scientific">Fusarium venenatum</name>
    <dbReference type="NCBI Taxonomy" id="56646"/>
    <lineage>
        <taxon>Eukaryota</taxon>
        <taxon>Fungi</taxon>
        <taxon>Dikarya</taxon>
        <taxon>Ascomycota</taxon>
        <taxon>Pezizomycotina</taxon>
        <taxon>Sordariomycetes</taxon>
        <taxon>Hypocreomycetidae</taxon>
        <taxon>Hypocreales</taxon>
        <taxon>Nectriaceae</taxon>
        <taxon>Fusarium</taxon>
    </lineage>
</organism>
<evidence type="ECO:0000256" key="2">
    <source>
        <dbReference type="SAM" id="MobiDB-lite"/>
    </source>
</evidence>
<feature type="compositionally biased region" description="Low complexity" evidence="2">
    <location>
        <begin position="655"/>
        <end position="674"/>
    </location>
</feature>
<evidence type="ECO:0000313" key="5">
    <source>
        <dbReference type="Proteomes" id="UP000245910"/>
    </source>
</evidence>
<protein>
    <recommendedName>
        <fullName evidence="3">Up-regulated during septation protein 1 domain-containing protein</fullName>
    </recommendedName>
</protein>
<evidence type="ECO:0000313" key="4">
    <source>
        <dbReference type="EMBL" id="CEI67113.1"/>
    </source>
</evidence>
<keyword evidence="5" id="KW-1185">Reference proteome</keyword>
<dbReference type="EMBL" id="LN649229">
    <property type="protein sequence ID" value="CEI67113.1"/>
    <property type="molecule type" value="Genomic_DNA"/>
</dbReference>
<dbReference type="InterPro" id="IPR029191">
    <property type="entry name" value="Uds1"/>
</dbReference>
<dbReference type="STRING" id="56646.A0A2L2TGF2"/>
<feature type="domain" description="Up-regulated during septation protein 1" evidence="3">
    <location>
        <begin position="367"/>
        <end position="485"/>
    </location>
</feature>
<accession>A0A2L2TGF2</accession>
<dbReference type="AlphaFoldDB" id="A0A2L2TGF2"/>
<proteinExistence type="predicted"/>
<dbReference type="Proteomes" id="UP000245910">
    <property type="component" value="Chromosome I"/>
</dbReference>
<dbReference type="KEGG" id="fvn:FVRRES_03625"/>
<feature type="compositionally biased region" description="Low complexity" evidence="2">
    <location>
        <begin position="520"/>
        <end position="533"/>
    </location>
</feature>
<dbReference type="OrthoDB" id="5429395at2759"/>
<feature type="region of interest" description="Disordered" evidence="2">
    <location>
        <begin position="628"/>
        <end position="686"/>
    </location>
</feature>
<feature type="compositionally biased region" description="Polar residues" evidence="2">
    <location>
        <begin position="503"/>
        <end position="512"/>
    </location>
</feature>
<name>A0A2L2TGF2_9HYPO</name>